<dbReference type="Ensembl" id="ENSSFOT00015017604.2">
    <property type="protein sequence ID" value="ENSSFOP00015017407.2"/>
    <property type="gene ID" value="ENSSFOG00015011208.2"/>
</dbReference>
<keyword evidence="2" id="KW-1185">Reference proteome</keyword>
<name>A0A8C9RLJ7_SCLFO</name>
<accession>A0A8C9RLJ7</accession>
<reference evidence="1" key="2">
    <citation type="submission" date="2025-08" db="UniProtKB">
        <authorList>
            <consortium name="Ensembl"/>
        </authorList>
    </citation>
    <scope>IDENTIFICATION</scope>
</reference>
<dbReference type="Proteomes" id="UP000694397">
    <property type="component" value="Chromosome 13"/>
</dbReference>
<sequence>MSLSRGGSLAVTEPSAHSEPFARSALFSLALLLPATSESFCGEEVGLSFISTSSGAARSSLRCVEQSAAVSAVPPCSPTRLSKLSMTSVSAAVLCLCGIKPTVLTSHELSSPFCSSRSLNSCSKATSRAEFCNTLSQAATRSTRGSGLHT</sequence>
<reference evidence="1" key="3">
    <citation type="submission" date="2025-09" db="UniProtKB">
        <authorList>
            <consortium name="Ensembl"/>
        </authorList>
    </citation>
    <scope>IDENTIFICATION</scope>
</reference>
<evidence type="ECO:0000313" key="2">
    <source>
        <dbReference type="Proteomes" id="UP000694397"/>
    </source>
</evidence>
<dbReference type="AlphaFoldDB" id="A0A8C9RLJ7"/>
<evidence type="ECO:0000313" key="1">
    <source>
        <dbReference type="Ensembl" id="ENSSFOP00015017407.2"/>
    </source>
</evidence>
<organism evidence="1 2">
    <name type="scientific">Scleropages formosus</name>
    <name type="common">Asian bonytongue</name>
    <name type="synonym">Osteoglossum formosum</name>
    <dbReference type="NCBI Taxonomy" id="113540"/>
    <lineage>
        <taxon>Eukaryota</taxon>
        <taxon>Metazoa</taxon>
        <taxon>Chordata</taxon>
        <taxon>Craniata</taxon>
        <taxon>Vertebrata</taxon>
        <taxon>Euteleostomi</taxon>
        <taxon>Actinopterygii</taxon>
        <taxon>Neopterygii</taxon>
        <taxon>Teleostei</taxon>
        <taxon>Osteoglossocephala</taxon>
        <taxon>Osteoglossomorpha</taxon>
        <taxon>Osteoglossiformes</taxon>
        <taxon>Osteoglossidae</taxon>
        <taxon>Scleropages</taxon>
    </lineage>
</organism>
<reference evidence="1 2" key="1">
    <citation type="submission" date="2019-04" db="EMBL/GenBank/DDBJ databases">
        <authorList>
            <consortium name="Wellcome Sanger Institute Data Sharing"/>
        </authorList>
    </citation>
    <scope>NUCLEOTIDE SEQUENCE [LARGE SCALE GENOMIC DNA]</scope>
</reference>
<protein>
    <submittedName>
        <fullName evidence="1">Uncharacterized protein</fullName>
    </submittedName>
</protein>
<proteinExistence type="predicted"/>